<dbReference type="InterPro" id="IPR050468">
    <property type="entry name" value="Cuticle_Struct_Prot"/>
</dbReference>
<protein>
    <submittedName>
        <fullName evidence="4">Strongly chitin-binding protein-1</fullName>
    </submittedName>
</protein>
<dbReference type="PROSITE" id="PS51155">
    <property type="entry name" value="CHIT_BIND_RR_2"/>
    <property type="match status" value="1"/>
</dbReference>
<dbReference type="Pfam" id="PF00379">
    <property type="entry name" value="Chitin_bind_4"/>
    <property type="match status" value="1"/>
</dbReference>
<keyword evidence="1 2" id="KW-0193">Cuticle</keyword>
<dbReference type="GO" id="GO:0008010">
    <property type="term" value="F:structural constituent of chitin-based larval cuticle"/>
    <property type="evidence" value="ECO:0007669"/>
    <property type="project" value="TreeGrafter"/>
</dbReference>
<dbReference type="AlphaFoldDB" id="A0A423T763"/>
<evidence type="ECO:0000256" key="2">
    <source>
        <dbReference type="PROSITE-ProRule" id="PRU00497"/>
    </source>
</evidence>
<dbReference type="PROSITE" id="PS00233">
    <property type="entry name" value="CHIT_BIND_RR_1"/>
    <property type="match status" value="1"/>
</dbReference>
<keyword evidence="3" id="KW-0732">Signal</keyword>
<dbReference type="PANTHER" id="PTHR10380:SF173">
    <property type="entry name" value="CUTICULAR PROTEIN 47EF, ISOFORM C-RELATED"/>
    <property type="match status" value="1"/>
</dbReference>
<accession>A0A423T763</accession>
<dbReference type="InterPro" id="IPR031311">
    <property type="entry name" value="CHIT_BIND_RR_consensus"/>
</dbReference>
<gene>
    <name evidence="4" type="ORF">C7M84_009332</name>
</gene>
<dbReference type="Proteomes" id="UP000283509">
    <property type="component" value="Unassembled WGS sequence"/>
</dbReference>
<sequence length="135" mass="14041">MHRVALLIACCVAAVVARPQAAAVTPIPILVDERVPIDQLGGYGFRIQTGNGIAWQETGAASGPLNANTKSGQYTFTHPDGTPHVLSYTAGVGGYQAVSDLIPTPYPLLPWQIEQVRFAESQKAAQAAAAASATA</sequence>
<comment type="caution">
    <text evidence="4">The sequence shown here is derived from an EMBL/GenBank/DDBJ whole genome shotgun (WGS) entry which is preliminary data.</text>
</comment>
<feature type="signal peptide" evidence="3">
    <location>
        <begin position="1"/>
        <end position="17"/>
    </location>
</feature>
<organism evidence="4 5">
    <name type="scientific">Penaeus vannamei</name>
    <name type="common">Whiteleg shrimp</name>
    <name type="synonym">Litopenaeus vannamei</name>
    <dbReference type="NCBI Taxonomy" id="6689"/>
    <lineage>
        <taxon>Eukaryota</taxon>
        <taxon>Metazoa</taxon>
        <taxon>Ecdysozoa</taxon>
        <taxon>Arthropoda</taxon>
        <taxon>Crustacea</taxon>
        <taxon>Multicrustacea</taxon>
        <taxon>Malacostraca</taxon>
        <taxon>Eumalacostraca</taxon>
        <taxon>Eucarida</taxon>
        <taxon>Decapoda</taxon>
        <taxon>Dendrobranchiata</taxon>
        <taxon>Penaeoidea</taxon>
        <taxon>Penaeidae</taxon>
        <taxon>Penaeus</taxon>
    </lineage>
</organism>
<dbReference type="EMBL" id="QCYY01002181">
    <property type="protein sequence ID" value="ROT72292.1"/>
    <property type="molecule type" value="Genomic_DNA"/>
</dbReference>
<evidence type="ECO:0000313" key="5">
    <source>
        <dbReference type="Proteomes" id="UP000283509"/>
    </source>
</evidence>
<dbReference type="GO" id="GO:0062129">
    <property type="term" value="C:chitin-based extracellular matrix"/>
    <property type="evidence" value="ECO:0007669"/>
    <property type="project" value="TreeGrafter"/>
</dbReference>
<reference evidence="4 5" key="2">
    <citation type="submission" date="2019-01" db="EMBL/GenBank/DDBJ databases">
        <title>The decoding of complex shrimp genome reveals the adaptation for benthos swimmer, frequently molting mechanism and breeding impact on genome.</title>
        <authorList>
            <person name="Sun Y."/>
            <person name="Gao Y."/>
            <person name="Yu Y."/>
        </authorList>
    </citation>
    <scope>NUCLEOTIDE SEQUENCE [LARGE SCALE GENOMIC DNA]</scope>
    <source>
        <tissue evidence="4">Muscle</tissue>
    </source>
</reference>
<keyword evidence="5" id="KW-1185">Reference proteome</keyword>
<evidence type="ECO:0000256" key="3">
    <source>
        <dbReference type="SAM" id="SignalP"/>
    </source>
</evidence>
<name>A0A423T763_PENVA</name>
<evidence type="ECO:0000313" key="4">
    <source>
        <dbReference type="EMBL" id="ROT72292.1"/>
    </source>
</evidence>
<dbReference type="PANTHER" id="PTHR10380">
    <property type="entry name" value="CUTICLE PROTEIN"/>
    <property type="match status" value="1"/>
</dbReference>
<dbReference type="OrthoDB" id="6493579at2759"/>
<dbReference type="InterPro" id="IPR000618">
    <property type="entry name" value="Insect_cuticle"/>
</dbReference>
<evidence type="ECO:0000256" key="1">
    <source>
        <dbReference type="ARBA" id="ARBA00022460"/>
    </source>
</evidence>
<feature type="chain" id="PRO_5018975806" evidence="3">
    <location>
        <begin position="18"/>
        <end position="135"/>
    </location>
</feature>
<proteinExistence type="predicted"/>
<reference evidence="4 5" key="1">
    <citation type="submission" date="2018-04" db="EMBL/GenBank/DDBJ databases">
        <authorList>
            <person name="Zhang X."/>
            <person name="Yuan J."/>
            <person name="Li F."/>
            <person name="Xiang J."/>
        </authorList>
    </citation>
    <scope>NUCLEOTIDE SEQUENCE [LARGE SCALE GENOMIC DNA]</scope>
    <source>
        <tissue evidence="4">Muscle</tissue>
    </source>
</reference>